<feature type="region of interest" description="Disordered" evidence="1">
    <location>
        <begin position="1"/>
        <end position="39"/>
    </location>
</feature>
<evidence type="ECO:0000256" key="1">
    <source>
        <dbReference type="SAM" id="MobiDB-lite"/>
    </source>
</evidence>
<evidence type="ECO:0000313" key="3">
    <source>
        <dbReference type="Proteomes" id="UP001202328"/>
    </source>
</evidence>
<proteinExistence type="predicted"/>
<accession>A0AAD4S539</accession>
<gene>
    <name evidence="2" type="ORF">MKW98_007633</name>
</gene>
<sequence length="86" mass="9788">MVLIESHSNPEEKDDTFTRDEVPVSADLEKDTNDGVPKIGKEFESGQQAYNCYNRYAKAIGFSIRKGSSTHRKEKTISRRVFECSN</sequence>
<dbReference type="Proteomes" id="UP001202328">
    <property type="component" value="Unassembled WGS sequence"/>
</dbReference>
<keyword evidence="3" id="KW-1185">Reference proteome</keyword>
<dbReference type="PANTHER" id="PTHR46328:SF34">
    <property type="entry name" value="PROTEIN FAR1-RELATED SEQUENCE 5-LIKE"/>
    <property type="match status" value="1"/>
</dbReference>
<evidence type="ECO:0000313" key="2">
    <source>
        <dbReference type="EMBL" id="KAI3859252.1"/>
    </source>
</evidence>
<comment type="caution">
    <text evidence="2">The sequence shown here is derived from an EMBL/GenBank/DDBJ whole genome shotgun (WGS) entry which is preliminary data.</text>
</comment>
<feature type="non-terminal residue" evidence="2">
    <location>
        <position position="86"/>
    </location>
</feature>
<evidence type="ECO:0008006" key="4">
    <source>
        <dbReference type="Google" id="ProtNLM"/>
    </source>
</evidence>
<organism evidence="2 3">
    <name type="scientific">Papaver atlanticum</name>
    <dbReference type="NCBI Taxonomy" id="357466"/>
    <lineage>
        <taxon>Eukaryota</taxon>
        <taxon>Viridiplantae</taxon>
        <taxon>Streptophyta</taxon>
        <taxon>Embryophyta</taxon>
        <taxon>Tracheophyta</taxon>
        <taxon>Spermatophyta</taxon>
        <taxon>Magnoliopsida</taxon>
        <taxon>Ranunculales</taxon>
        <taxon>Papaveraceae</taxon>
        <taxon>Papaveroideae</taxon>
        <taxon>Papaver</taxon>
    </lineage>
</organism>
<dbReference type="AlphaFoldDB" id="A0AAD4S539"/>
<dbReference type="PANTHER" id="PTHR46328">
    <property type="entry name" value="FAR-RED IMPAIRED RESPONSIVE (FAR1) FAMILY PROTEIN-RELATED"/>
    <property type="match status" value="1"/>
</dbReference>
<reference evidence="2" key="1">
    <citation type="submission" date="2022-04" db="EMBL/GenBank/DDBJ databases">
        <title>A functionally conserved STORR gene fusion in Papaver species that diverged 16.8 million years ago.</title>
        <authorList>
            <person name="Catania T."/>
        </authorList>
    </citation>
    <scope>NUCLEOTIDE SEQUENCE</scope>
    <source>
        <strain evidence="2">S-188037</strain>
    </source>
</reference>
<name>A0AAD4S539_9MAGN</name>
<feature type="compositionally biased region" description="Basic and acidic residues" evidence="1">
    <location>
        <begin position="8"/>
        <end position="39"/>
    </location>
</feature>
<protein>
    <recommendedName>
        <fullName evidence="4">Protein FAR1-RELATED SEQUENCE</fullName>
    </recommendedName>
</protein>
<dbReference type="EMBL" id="JAJJMB010014612">
    <property type="protein sequence ID" value="KAI3859252.1"/>
    <property type="molecule type" value="Genomic_DNA"/>
</dbReference>